<evidence type="ECO:0000313" key="2">
    <source>
        <dbReference type="Proteomes" id="UP000321058"/>
    </source>
</evidence>
<proteinExistence type="predicted"/>
<dbReference type="Proteomes" id="UP000321058">
    <property type="component" value="Unassembled WGS sequence"/>
</dbReference>
<sequence length="499" mass="55475">MGRVWLNALLVVVSVALCTGAAEFVVRQLDANADNAPTGRHLDEIALAPGVDRAWFFANPPPLPNRRAIPQEWLDLVSKVEQSGVTEGTRRADMFKAWNANFVGDPCRHAYLCGAPGHLYLYDPPSGEARPPYRFLPNATTPIGLVTNDYGFRGPPVPFERQPRTVRIAFIGASTTVGNHYFPYSYPEFVGSWLNMWAAARKLGVRFEILNAGRESITSSDNVVIVRDEVLPLRPDLLVYYEGANQFDLRTMTAATPGGASAAGDHCPAQPVGGGTAASGSWLTDLQYESALVRRMQALFSARSLPEGGAEWPKKDYTLQWPKGLDERDPDITRTDLPVHLPTILRDLDTIRASGDAVGTELVIASFFWLVKDGMLLDPIRHRSILDHINQNYGPFHYRDMERMAAFQNRVFAEYARAHGLAFIDVARLMPFDPDLFVDAIHNSYAGERLRAWVFLQGLVPIVERHLKSGAWPRKFEASKKPAPVFKPRSITFTCTGKS</sequence>
<dbReference type="EMBL" id="BKAJ01000004">
    <property type="protein sequence ID" value="GEP53025.1"/>
    <property type="molecule type" value="Genomic_DNA"/>
</dbReference>
<dbReference type="GO" id="GO:0016788">
    <property type="term" value="F:hydrolase activity, acting on ester bonds"/>
    <property type="evidence" value="ECO:0007669"/>
    <property type="project" value="UniProtKB-ARBA"/>
</dbReference>
<dbReference type="RefSeq" id="WP_147145246.1">
    <property type="nucleotide sequence ID" value="NZ_BKAJ01000004.1"/>
</dbReference>
<gene>
    <name evidence="1" type="ORF">RSO01_01910</name>
</gene>
<protein>
    <recommendedName>
        <fullName evidence="3">SGNH hydrolase-type esterase domain-containing protein</fullName>
    </recommendedName>
</protein>
<keyword evidence="2" id="KW-1185">Reference proteome</keyword>
<name>A0A512N209_9HYPH</name>
<evidence type="ECO:0008006" key="3">
    <source>
        <dbReference type="Google" id="ProtNLM"/>
    </source>
</evidence>
<organism evidence="1 2">
    <name type="scientific">Reyranella soli</name>
    <dbReference type="NCBI Taxonomy" id="1230389"/>
    <lineage>
        <taxon>Bacteria</taxon>
        <taxon>Pseudomonadati</taxon>
        <taxon>Pseudomonadota</taxon>
        <taxon>Alphaproteobacteria</taxon>
        <taxon>Hyphomicrobiales</taxon>
        <taxon>Reyranellaceae</taxon>
        <taxon>Reyranella</taxon>
    </lineage>
</organism>
<dbReference type="InterPro" id="IPR036514">
    <property type="entry name" value="SGNH_hydro_sf"/>
</dbReference>
<dbReference type="OrthoDB" id="7374299at2"/>
<accession>A0A512N209</accession>
<dbReference type="AlphaFoldDB" id="A0A512N209"/>
<comment type="caution">
    <text evidence="1">The sequence shown here is derived from an EMBL/GenBank/DDBJ whole genome shotgun (WGS) entry which is preliminary data.</text>
</comment>
<dbReference type="SUPFAM" id="SSF52266">
    <property type="entry name" value="SGNH hydrolase"/>
    <property type="match status" value="1"/>
</dbReference>
<reference evidence="1 2" key="1">
    <citation type="submission" date="2019-07" db="EMBL/GenBank/DDBJ databases">
        <title>Whole genome shotgun sequence of Reyranella soli NBRC 108950.</title>
        <authorList>
            <person name="Hosoyama A."/>
            <person name="Uohara A."/>
            <person name="Ohji S."/>
            <person name="Ichikawa N."/>
        </authorList>
    </citation>
    <scope>NUCLEOTIDE SEQUENCE [LARGE SCALE GENOMIC DNA]</scope>
    <source>
        <strain evidence="1 2">NBRC 108950</strain>
    </source>
</reference>
<evidence type="ECO:0000313" key="1">
    <source>
        <dbReference type="EMBL" id="GEP53025.1"/>
    </source>
</evidence>
<dbReference type="Gene3D" id="3.40.50.1110">
    <property type="entry name" value="SGNH hydrolase"/>
    <property type="match status" value="1"/>
</dbReference>